<gene>
    <name evidence="3" type="ORF">FRZ40_27650</name>
    <name evidence="2" type="ORF">V4C56_08860</name>
</gene>
<accession>A0A5C6VHC7</accession>
<comment type="caution">
    <text evidence="3">The sequence shown here is derived from an EMBL/GenBank/DDBJ whole genome shotgun (WGS) entry which is preliminary data.</text>
</comment>
<reference evidence="3" key="2">
    <citation type="submission" date="2019-08" db="EMBL/GenBank/DDBJ databases">
        <authorList>
            <person name="Im W.-T."/>
        </authorList>
    </citation>
    <scope>NUCLEOTIDE SEQUENCE</scope>
    <source>
        <strain evidence="3">NF 2-5-3</strain>
    </source>
</reference>
<name>A0A5C6VHC7_9BURK</name>
<dbReference type="EMBL" id="JAZHGA010000005">
    <property type="protein sequence ID" value="MEM5339739.1"/>
    <property type="molecule type" value="Genomic_DNA"/>
</dbReference>
<dbReference type="Proteomes" id="UP000321776">
    <property type="component" value="Unassembled WGS sequence"/>
</dbReference>
<sequence length="141" mass="14964">MIVQRTGIALCVAIVLAGNAQAAVKDPNSLECSVDQKEVSHDLEVKQSNGVIVSFSYLSSVPTQGLATNCTIDSSLVRGTPIVSGTTTTYPMLDGDVVTVTKTARGFLFDMSKLDQVKYCSGPIATRILLQPGKKKCVLMP</sequence>
<dbReference type="AlphaFoldDB" id="A0A5C6VHC7"/>
<reference evidence="3 4" key="1">
    <citation type="journal article" date="2018" name="Int. J. Syst. Evol. Microbiol.">
        <title>Paraburkholderia azotifigens sp. nov., a nitrogen-fixing bacterium isolated from paddy soil.</title>
        <authorList>
            <person name="Choi G.M."/>
            <person name="Im W.T."/>
        </authorList>
    </citation>
    <scope>NUCLEOTIDE SEQUENCE [LARGE SCALE GENOMIC DNA]</scope>
    <source>
        <strain evidence="3 4">NF 2-5-3</strain>
    </source>
</reference>
<organism evidence="3 4">
    <name type="scientific">Paraburkholderia azotifigens</name>
    <dbReference type="NCBI Taxonomy" id="2057004"/>
    <lineage>
        <taxon>Bacteria</taxon>
        <taxon>Pseudomonadati</taxon>
        <taxon>Pseudomonadota</taxon>
        <taxon>Betaproteobacteria</taxon>
        <taxon>Burkholderiales</taxon>
        <taxon>Burkholderiaceae</taxon>
        <taxon>Paraburkholderia</taxon>
    </lineage>
</organism>
<feature type="signal peptide" evidence="1">
    <location>
        <begin position="1"/>
        <end position="22"/>
    </location>
</feature>
<evidence type="ECO:0000313" key="2">
    <source>
        <dbReference type="EMBL" id="MEM5339739.1"/>
    </source>
</evidence>
<keyword evidence="5" id="KW-1185">Reference proteome</keyword>
<proteinExistence type="predicted"/>
<dbReference type="Proteomes" id="UP001481677">
    <property type="component" value="Unassembled WGS sequence"/>
</dbReference>
<feature type="chain" id="PRO_5023054608" evidence="1">
    <location>
        <begin position="23"/>
        <end position="141"/>
    </location>
</feature>
<evidence type="ECO:0000256" key="1">
    <source>
        <dbReference type="SAM" id="SignalP"/>
    </source>
</evidence>
<keyword evidence="1" id="KW-0732">Signal</keyword>
<reference evidence="2 5" key="3">
    <citation type="submission" date="2024-01" db="EMBL/GenBank/DDBJ databases">
        <title>The diversity of rhizobia nodulating Mimosa spp. in eleven states of Brazil covering several biomes is determined by host plant, location, and edaphic factors.</title>
        <authorList>
            <person name="Rouws L."/>
            <person name="Barauna A."/>
            <person name="Beukes C."/>
            <person name="De Faria S.M."/>
            <person name="Gross E."/>
            <person name="Dos Reis Junior F.B."/>
            <person name="Simon M."/>
            <person name="Maluk M."/>
            <person name="Odee D.W."/>
            <person name="Kenicer G."/>
            <person name="Young J.P.W."/>
            <person name="Reis V.M."/>
            <person name="Zilli J."/>
            <person name="James E.K."/>
        </authorList>
    </citation>
    <scope>NUCLEOTIDE SEQUENCE [LARGE SCALE GENOMIC DNA]</scope>
    <source>
        <strain evidence="2 5">JPY530</strain>
    </source>
</reference>
<protein>
    <submittedName>
        <fullName evidence="3">Uncharacterized protein</fullName>
    </submittedName>
</protein>
<dbReference type="EMBL" id="VOQS01000003">
    <property type="protein sequence ID" value="TXC84094.1"/>
    <property type="molecule type" value="Genomic_DNA"/>
</dbReference>
<evidence type="ECO:0000313" key="3">
    <source>
        <dbReference type="EMBL" id="TXC84094.1"/>
    </source>
</evidence>
<dbReference type="RefSeq" id="WP_147236237.1">
    <property type="nucleotide sequence ID" value="NZ_JAZHFZ010000013.1"/>
</dbReference>
<evidence type="ECO:0000313" key="4">
    <source>
        <dbReference type="Proteomes" id="UP000321776"/>
    </source>
</evidence>
<evidence type="ECO:0000313" key="5">
    <source>
        <dbReference type="Proteomes" id="UP001481677"/>
    </source>
</evidence>